<keyword evidence="2" id="KW-0274">FAD</keyword>
<keyword evidence="4" id="KW-0503">Monooxygenase</keyword>
<reference evidence="5" key="1">
    <citation type="submission" date="2017-04" db="EMBL/GenBank/DDBJ databases">
        <authorList>
            <person name="Varghese N."/>
            <person name="Submissions S."/>
        </authorList>
    </citation>
    <scope>NUCLEOTIDE SEQUENCE [LARGE SCALE GENOMIC DNA]</scope>
    <source>
        <strain evidence="5">DSM 22618</strain>
    </source>
</reference>
<dbReference type="Gene3D" id="3.50.50.60">
    <property type="entry name" value="FAD/NAD(P)-binding domain"/>
    <property type="match status" value="1"/>
</dbReference>
<protein>
    <submittedName>
        <fullName evidence="4">2,4-dichlorophenol 6-monooxygenase</fullName>
    </submittedName>
</protein>
<dbReference type="Pfam" id="PF01494">
    <property type="entry name" value="FAD_binding_3"/>
    <property type="match status" value="1"/>
</dbReference>
<gene>
    <name evidence="4" type="ORF">SAMN02745746_03621</name>
</gene>
<keyword evidence="5" id="KW-1185">Reference proteome</keyword>
<dbReference type="AlphaFoldDB" id="A0A1Y6CDC3"/>
<feature type="domain" description="FAD-binding" evidence="3">
    <location>
        <begin position="5"/>
        <end position="367"/>
    </location>
</feature>
<dbReference type="GO" id="GO:0071949">
    <property type="term" value="F:FAD binding"/>
    <property type="evidence" value="ECO:0007669"/>
    <property type="project" value="InterPro"/>
</dbReference>
<dbReference type="Pfam" id="PF21274">
    <property type="entry name" value="Rng_hyd_C"/>
    <property type="match status" value="1"/>
</dbReference>
<sequence length="581" mass="63958">MKQIKVDVFVVGAGPTGLSSAALLAKYGVEVLAITRYPGTANSPRAHVTNQRCMEVFRDLGIEKRIVAAATPNTLMGGNIWATSFMGKEIARLAAWGTGEERKADYEISSPSEMCNIPQHVMEPIVLDAAREFGAKVMFNTLLVAMRQDEHGVYSICRDEVTGEETEIISKYVIGGDGDNSVVVKEIGFEMEGEMGLGAAVNCWLEVDLTKYTAHRPGVLYWLAQPGSDYWVGSGTWISVKPWNEWVLLFMYNPEEGMPDLSEAGVIARARTLIGDPDIEIKVKAVSKWTINHVAAKYMRKGRVMIAGNAAHRHPPANGLGTNTCVQDSFNLCWKLAMVLKGQADPSLLDSYSDERQPVARQVVDRAMKSVRDMLPISKALGFEPGQSAADGWASLDELFGNSPRGRERRKELTKAIELQNYQFNCNGVELGQVYASSAVVQDGSQRPQPTRDPELYYQPTTFPGAYIPHAWLEVDRKKISTLDVVGHGAFTVVTGVGGQHWVDAAKKLGAEFGVPVEAISIGNGLDALDIYGTWAKRREIEEDGCLLVRPDRYIAFRAKQMVGDPEQQLRQALHQILGRN</sequence>
<keyword evidence="4" id="KW-0560">Oxidoreductase</keyword>
<evidence type="ECO:0000313" key="4">
    <source>
        <dbReference type="EMBL" id="SMF49152.1"/>
    </source>
</evidence>
<dbReference type="STRING" id="1123014.SAMN02745746_03621"/>
<dbReference type="InterPro" id="IPR036188">
    <property type="entry name" value="FAD/NAD-bd_sf"/>
</dbReference>
<dbReference type="Gene3D" id="3.40.30.120">
    <property type="match status" value="1"/>
</dbReference>
<dbReference type="GO" id="GO:0016709">
    <property type="term" value="F:oxidoreductase activity, acting on paired donors, with incorporation or reduction of molecular oxygen, NAD(P)H as one donor, and incorporation of one atom of oxygen"/>
    <property type="evidence" value="ECO:0007669"/>
    <property type="project" value="UniProtKB-ARBA"/>
</dbReference>
<proteinExistence type="predicted"/>
<dbReference type="InterPro" id="IPR002938">
    <property type="entry name" value="FAD-bd"/>
</dbReference>
<dbReference type="PANTHER" id="PTHR43004">
    <property type="entry name" value="TRK SYSTEM POTASSIUM UPTAKE PROTEIN"/>
    <property type="match status" value="1"/>
</dbReference>
<dbReference type="PANTHER" id="PTHR43004:SF8">
    <property type="entry name" value="FAD-BINDING DOMAIN-CONTAINING PROTEIN-RELATED"/>
    <property type="match status" value="1"/>
</dbReference>
<dbReference type="RefSeq" id="WP_085277628.1">
    <property type="nucleotide sequence ID" value="NZ_FXAG01000026.1"/>
</dbReference>
<organism evidence="4 5">
    <name type="scientific">Pseudogulbenkiania subflava DSM 22618</name>
    <dbReference type="NCBI Taxonomy" id="1123014"/>
    <lineage>
        <taxon>Bacteria</taxon>
        <taxon>Pseudomonadati</taxon>
        <taxon>Pseudomonadota</taxon>
        <taxon>Betaproteobacteria</taxon>
        <taxon>Neisseriales</taxon>
        <taxon>Chromobacteriaceae</taxon>
        <taxon>Pseudogulbenkiania</taxon>
    </lineage>
</organism>
<keyword evidence="1" id="KW-0285">Flavoprotein</keyword>
<dbReference type="PRINTS" id="PR00420">
    <property type="entry name" value="RNGMNOXGNASE"/>
</dbReference>
<dbReference type="Gene3D" id="3.30.9.10">
    <property type="entry name" value="D-Amino Acid Oxidase, subunit A, domain 2"/>
    <property type="match status" value="1"/>
</dbReference>
<evidence type="ECO:0000313" key="5">
    <source>
        <dbReference type="Proteomes" id="UP000192920"/>
    </source>
</evidence>
<evidence type="ECO:0000256" key="1">
    <source>
        <dbReference type="ARBA" id="ARBA00022630"/>
    </source>
</evidence>
<evidence type="ECO:0000256" key="2">
    <source>
        <dbReference type="ARBA" id="ARBA00022827"/>
    </source>
</evidence>
<evidence type="ECO:0000259" key="3">
    <source>
        <dbReference type="Pfam" id="PF01494"/>
    </source>
</evidence>
<accession>A0A1Y6CDC3</accession>
<dbReference type="SUPFAM" id="SSF51905">
    <property type="entry name" value="FAD/NAD(P)-binding domain"/>
    <property type="match status" value="1"/>
</dbReference>
<name>A0A1Y6CDC3_9NEIS</name>
<dbReference type="InterPro" id="IPR050641">
    <property type="entry name" value="RIFMO-like"/>
</dbReference>
<dbReference type="Proteomes" id="UP000192920">
    <property type="component" value="Unassembled WGS sequence"/>
</dbReference>
<dbReference type="EMBL" id="FXAG01000026">
    <property type="protein sequence ID" value="SMF49152.1"/>
    <property type="molecule type" value="Genomic_DNA"/>
</dbReference>